<dbReference type="GO" id="GO:0060271">
    <property type="term" value="P:cilium assembly"/>
    <property type="evidence" value="ECO:0007669"/>
    <property type="project" value="TreeGrafter"/>
</dbReference>
<feature type="coiled-coil region" evidence="1">
    <location>
        <begin position="483"/>
        <end position="574"/>
    </location>
</feature>
<dbReference type="PANTHER" id="PTHR35970">
    <property type="entry name" value="SODIUM CHANNEL AND CLATHRIN LINKER 1"/>
    <property type="match status" value="1"/>
</dbReference>
<feature type="coiled-coil region" evidence="1">
    <location>
        <begin position="413"/>
        <end position="447"/>
    </location>
</feature>
<protein>
    <recommendedName>
        <fullName evidence="4">Sodium channel and clathrin linker 1</fullName>
    </recommendedName>
</protein>
<proteinExistence type="predicted"/>
<feature type="coiled-coil region" evidence="1">
    <location>
        <begin position="38"/>
        <end position="65"/>
    </location>
</feature>
<evidence type="ECO:0000256" key="1">
    <source>
        <dbReference type="SAM" id="Coils"/>
    </source>
</evidence>
<keyword evidence="3" id="KW-1185">Reference proteome</keyword>
<evidence type="ECO:0000313" key="3">
    <source>
        <dbReference type="Proteomes" id="UP001233999"/>
    </source>
</evidence>
<accession>A0AAD7ZYC2</accession>
<dbReference type="PANTHER" id="PTHR35970:SF1">
    <property type="entry name" value="SODIUM CHANNEL AND CLATHRIN LINKER 1"/>
    <property type="match status" value="1"/>
</dbReference>
<dbReference type="Proteomes" id="UP001233999">
    <property type="component" value="Unassembled WGS sequence"/>
</dbReference>
<feature type="coiled-coil region" evidence="1">
    <location>
        <begin position="145"/>
        <end position="249"/>
    </location>
</feature>
<feature type="coiled-coil region" evidence="1">
    <location>
        <begin position="325"/>
        <end position="373"/>
    </location>
</feature>
<reference evidence="2" key="2">
    <citation type="submission" date="2023-05" db="EMBL/GenBank/DDBJ databases">
        <authorList>
            <person name="Fouks B."/>
        </authorList>
    </citation>
    <scope>NUCLEOTIDE SEQUENCE</scope>
    <source>
        <strain evidence="2">Stay&amp;Tobe</strain>
        <tissue evidence="2">Testes</tissue>
    </source>
</reference>
<name>A0AAD7ZYC2_DIPPU</name>
<reference evidence="2" key="1">
    <citation type="journal article" date="2023" name="IScience">
        <title>Live-bearing cockroach genome reveals convergent evolutionary mechanisms linked to viviparity in insects and beyond.</title>
        <authorList>
            <person name="Fouks B."/>
            <person name="Harrison M.C."/>
            <person name="Mikhailova A.A."/>
            <person name="Marchal E."/>
            <person name="English S."/>
            <person name="Carruthers M."/>
            <person name="Jennings E.C."/>
            <person name="Chiamaka E.L."/>
            <person name="Frigard R.A."/>
            <person name="Pippel M."/>
            <person name="Attardo G.M."/>
            <person name="Benoit J.B."/>
            <person name="Bornberg-Bauer E."/>
            <person name="Tobe S.S."/>
        </authorList>
    </citation>
    <scope>NUCLEOTIDE SEQUENCE</scope>
    <source>
        <strain evidence="2">Stay&amp;Tobe</strain>
    </source>
</reference>
<organism evidence="2 3">
    <name type="scientific">Diploptera punctata</name>
    <name type="common">Pacific beetle cockroach</name>
    <dbReference type="NCBI Taxonomy" id="6984"/>
    <lineage>
        <taxon>Eukaryota</taxon>
        <taxon>Metazoa</taxon>
        <taxon>Ecdysozoa</taxon>
        <taxon>Arthropoda</taxon>
        <taxon>Hexapoda</taxon>
        <taxon>Insecta</taxon>
        <taxon>Pterygota</taxon>
        <taxon>Neoptera</taxon>
        <taxon>Polyneoptera</taxon>
        <taxon>Dictyoptera</taxon>
        <taxon>Blattodea</taxon>
        <taxon>Blaberoidea</taxon>
        <taxon>Blaberidae</taxon>
        <taxon>Diplopterinae</taxon>
        <taxon>Diploptera</taxon>
    </lineage>
</organism>
<evidence type="ECO:0008006" key="4">
    <source>
        <dbReference type="Google" id="ProtNLM"/>
    </source>
</evidence>
<dbReference type="AlphaFoldDB" id="A0AAD7ZYC2"/>
<dbReference type="InterPro" id="IPR038911">
    <property type="entry name" value="SCLT1"/>
</dbReference>
<evidence type="ECO:0000313" key="2">
    <source>
        <dbReference type="EMBL" id="KAJ9588993.1"/>
    </source>
</evidence>
<keyword evidence="1" id="KW-0175">Coiled coil</keyword>
<gene>
    <name evidence="2" type="ORF">L9F63_017688</name>
</gene>
<dbReference type="GO" id="GO:0045162">
    <property type="term" value="P:clustering of voltage-gated sodium channels"/>
    <property type="evidence" value="ECO:0007669"/>
    <property type="project" value="InterPro"/>
</dbReference>
<sequence length="575" mass="67006">MEKNSLHDEEELLLSSALPHRTNKDVVGPLVSEYESFIEALQKQIEFHKVEHEHLKKDLSELIAENGHLSDKLKKMMGRKLSEEAVIYTTQKKESDMVANLQHQLSLVSQEKDAAIELWHLALREGESGDKYITSHDSIHADMSNRKMEDLRKDYTEAITLLESKLNSTKNMLAREKAERENVEKKYQRIAQENETLITSLKCRQEELEASLEGQCAVAKKLQEVEKKVAELEMQVAASKENEHDLESALSQCHEHIERLIQKNVDAQEKVSESLHLVECAMAEKEVSVISESKIRDENARLQQMMTSVVDEAGVRVKEEMDNMKQQYNSKLKTLLLDMKKLEIESNEKEKKLRKVIEERSILEGQLVQVQKQMPDAERRLSMVHEELTDVRRSNLQLAMEKESLQAQIERVHESHTADLRRLGQEYQAMEQRMLTLQAQLETVTSDRDVQINNLIHQIRLLEREKDKNSLISTIELKEWQQKQVHQQEYEDLLSQLQKVQKQSDATASELEHHLIKQHSLKTKYQKAMKTLTEKLEKRIRELHQESNALKKENKYLQTKLNNIQEKLATQTQNK</sequence>
<comment type="caution">
    <text evidence="2">The sequence shown here is derived from an EMBL/GenBank/DDBJ whole genome shotgun (WGS) entry which is preliminary data.</text>
</comment>
<dbReference type="EMBL" id="JASPKZ010005288">
    <property type="protein sequence ID" value="KAJ9588993.1"/>
    <property type="molecule type" value="Genomic_DNA"/>
</dbReference>
<dbReference type="GO" id="GO:0005814">
    <property type="term" value="C:centriole"/>
    <property type="evidence" value="ECO:0007669"/>
    <property type="project" value="TreeGrafter"/>
</dbReference>